<organism evidence="5 6">
    <name type="scientific">Pendulispora albinea</name>
    <dbReference type="NCBI Taxonomy" id="2741071"/>
    <lineage>
        <taxon>Bacteria</taxon>
        <taxon>Pseudomonadati</taxon>
        <taxon>Myxococcota</taxon>
        <taxon>Myxococcia</taxon>
        <taxon>Myxococcales</taxon>
        <taxon>Sorangiineae</taxon>
        <taxon>Pendulisporaceae</taxon>
        <taxon>Pendulispora</taxon>
    </lineage>
</organism>
<evidence type="ECO:0000256" key="1">
    <source>
        <dbReference type="ARBA" id="ARBA00023015"/>
    </source>
</evidence>
<evidence type="ECO:0000313" key="6">
    <source>
        <dbReference type="Proteomes" id="UP001370348"/>
    </source>
</evidence>
<evidence type="ECO:0000256" key="3">
    <source>
        <dbReference type="ARBA" id="ARBA00023163"/>
    </source>
</evidence>
<dbReference type="EMBL" id="CP089984">
    <property type="protein sequence ID" value="WXB11580.1"/>
    <property type="molecule type" value="Genomic_DNA"/>
</dbReference>
<dbReference type="Gene3D" id="1.10.10.10">
    <property type="entry name" value="Winged helix-like DNA-binding domain superfamily/Winged helix DNA-binding domain"/>
    <property type="match status" value="1"/>
</dbReference>
<protein>
    <submittedName>
        <fullName evidence="5">MarR family transcriptional regulator</fullName>
    </submittedName>
</protein>
<name>A0ABZ2LQZ5_9BACT</name>
<sequence length="155" mass="17580">MVEVKDSPQVQTSSVLLAEEISRLILRTRKRLWHMMAATLEERGESSFDWPVLCYLARNGPSSQRDLAYGVAQHPAGLSRLIEELEGRKLVRRRVDKNDRRRQLVEATAKGKAWVDDLTPHVFAAFDQALGGLEDDERHVLRSLLIKLLAAPTPE</sequence>
<dbReference type="SMART" id="SM00347">
    <property type="entry name" value="HTH_MARR"/>
    <property type="match status" value="1"/>
</dbReference>
<dbReference type="InterPro" id="IPR000835">
    <property type="entry name" value="HTH_MarR-typ"/>
</dbReference>
<evidence type="ECO:0000256" key="2">
    <source>
        <dbReference type="ARBA" id="ARBA00023125"/>
    </source>
</evidence>
<dbReference type="PANTHER" id="PTHR33164:SF64">
    <property type="entry name" value="TRANSCRIPTIONAL REGULATOR SLYA"/>
    <property type="match status" value="1"/>
</dbReference>
<keyword evidence="2" id="KW-0238">DNA-binding</keyword>
<gene>
    <name evidence="5" type="ORF">LZC94_27425</name>
</gene>
<reference evidence="5 6" key="1">
    <citation type="submission" date="2021-12" db="EMBL/GenBank/DDBJ databases">
        <title>Discovery of the Pendulisporaceae a myxobacterial family with distinct sporulation behavior and unique specialized metabolism.</title>
        <authorList>
            <person name="Garcia R."/>
            <person name="Popoff A."/>
            <person name="Bader C.D."/>
            <person name="Loehr J."/>
            <person name="Walesch S."/>
            <person name="Walt C."/>
            <person name="Boldt J."/>
            <person name="Bunk B."/>
            <person name="Haeckl F.J.F.P.J."/>
            <person name="Gunesch A.P."/>
            <person name="Birkelbach J."/>
            <person name="Nuebel U."/>
            <person name="Pietschmann T."/>
            <person name="Bach T."/>
            <person name="Mueller R."/>
        </authorList>
    </citation>
    <scope>NUCLEOTIDE SEQUENCE [LARGE SCALE GENOMIC DNA]</scope>
    <source>
        <strain evidence="5 6">MSr11954</strain>
    </source>
</reference>
<keyword evidence="3" id="KW-0804">Transcription</keyword>
<evidence type="ECO:0000313" key="5">
    <source>
        <dbReference type="EMBL" id="WXB11580.1"/>
    </source>
</evidence>
<proteinExistence type="predicted"/>
<dbReference type="InterPro" id="IPR036390">
    <property type="entry name" value="WH_DNA-bd_sf"/>
</dbReference>
<dbReference type="PANTHER" id="PTHR33164">
    <property type="entry name" value="TRANSCRIPTIONAL REGULATOR, MARR FAMILY"/>
    <property type="match status" value="1"/>
</dbReference>
<dbReference type="Pfam" id="PF12802">
    <property type="entry name" value="MarR_2"/>
    <property type="match status" value="1"/>
</dbReference>
<evidence type="ECO:0000259" key="4">
    <source>
        <dbReference type="PROSITE" id="PS50995"/>
    </source>
</evidence>
<dbReference type="Proteomes" id="UP001370348">
    <property type="component" value="Chromosome"/>
</dbReference>
<keyword evidence="1" id="KW-0805">Transcription regulation</keyword>
<dbReference type="PROSITE" id="PS50995">
    <property type="entry name" value="HTH_MARR_2"/>
    <property type="match status" value="1"/>
</dbReference>
<dbReference type="InterPro" id="IPR039422">
    <property type="entry name" value="MarR/SlyA-like"/>
</dbReference>
<dbReference type="InterPro" id="IPR036388">
    <property type="entry name" value="WH-like_DNA-bd_sf"/>
</dbReference>
<dbReference type="SUPFAM" id="SSF46785">
    <property type="entry name" value="Winged helix' DNA-binding domain"/>
    <property type="match status" value="1"/>
</dbReference>
<dbReference type="PRINTS" id="PR00598">
    <property type="entry name" value="HTHMARR"/>
</dbReference>
<keyword evidence="6" id="KW-1185">Reference proteome</keyword>
<feature type="domain" description="HTH marR-type" evidence="4">
    <location>
        <begin position="18"/>
        <end position="150"/>
    </location>
</feature>
<dbReference type="RefSeq" id="WP_394821201.1">
    <property type="nucleotide sequence ID" value="NZ_CP089984.1"/>
</dbReference>
<accession>A0ABZ2LQZ5</accession>